<protein>
    <recommendedName>
        <fullName evidence="10">G-protein coupled receptors family 1 profile domain-containing protein</fullName>
    </recommendedName>
</protein>
<feature type="transmembrane region" description="Helical" evidence="9">
    <location>
        <begin position="133"/>
        <end position="154"/>
    </location>
</feature>
<comment type="subcellular location">
    <subcellularLocation>
        <location evidence="1">Membrane</location>
        <topology evidence="1">Multi-pass membrane protein</topology>
    </subcellularLocation>
</comment>
<dbReference type="Proteomes" id="UP000507470">
    <property type="component" value="Unassembled WGS sequence"/>
</dbReference>
<keyword evidence="2 9" id="KW-0812">Transmembrane</keyword>
<feature type="transmembrane region" description="Helical" evidence="9">
    <location>
        <begin position="166"/>
        <end position="184"/>
    </location>
</feature>
<feature type="transmembrane region" description="Helical" evidence="9">
    <location>
        <begin position="322"/>
        <end position="342"/>
    </location>
</feature>
<evidence type="ECO:0000256" key="3">
    <source>
        <dbReference type="ARBA" id="ARBA00022989"/>
    </source>
</evidence>
<dbReference type="EMBL" id="CACVKT020004336">
    <property type="protein sequence ID" value="CAC5389419.1"/>
    <property type="molecule type" value="Genomic_DNA"/>
</dbReference>
<keyword evidence="3 9" id="KW-1133">Transmembrane helix</keyword>
<keyword evidence="6" id="KW-0675">Receptor</keyword>
<feature type="compositionally biased region" description="Polar residues" evidence="8">
    <location>
        <begin position="255"/>
        <end position="294"/>
    </location>
</feature>
<accession>A0A6J8C2Z0</accession>
<evidence type="ECO:0000313" key="12">
    <source>
        <dbReference type="Proteomes" id="UP000507470"/>
    </source>
</evidence>
<keyword evidence="5 9" id="KW-0472">Membrane</keyword>
<dbReference type="GO" id="GO:0005886">
    <property type="term" value="C:plasma membrane"/>
    <property type="evidence" value="ECO:0007669"/>
    <property type="project" value="TreeGrafter"/>
</dbReference>
<feature type="region of interest" description="Disordered" evidence="8">
    <location>
        <begin position="255"/>
        <end position="304"/>
    </location>
</feature>
<evidence type="ECO:0000256" key="1">
    <source>
        <dbReference type="ARBA" id="ARBA00004141"/>
    </source>
</evidence>
<evidence type="ECO:0000256" key="2">
    <source>
        <dbReference type="ARBA" id="ARBA00022692"/>
    </source>
</evidence>
<dbReference type="OrthoDB" id="6101772at2759"/>
<organism evidence="11 12">
    <name type="scientific">Mytilus coruscus</name>
    <name type="common">Sea mussel</name>
    <dbReference type="NCBI Taxonomy" id="42192"/>
    <lineage>
        <taxon>Eukaryota</taxon>
        <taxon>Metazoa</taxon>
        <taxon>Spiralia</taxon>
        <taxon>Lophotrochozoa</taxon>
        <taxon>Mollusca</taxon>
        <taxon>Bivalvia</taxon>
        <taxon>Autobranchia</taxon>
        <taxon>Pteriomorphia</taxon>
        <taxon>Mytilida</taxon>
        <taxon>Mytiloidea</taxon>
        <taxon>Mytilidae</taxon>
        <taxon>Mytilinae</taxon>
        <taxon>Mytilus</taxon>
    </lineage>
</organism>
<evidence type="ECO:0000256" key="8">
    <source>
        <dbReference type="SAM" id="MobiDB-lite"/>
    </source>
</evidence>
<dbReference type="AlphaFoldDB" id="A0A6J8C2Z0"/>
<dbReference type="SUPFAM" id="SSF81321">
    <property type="entry name" value="Family A G protein-coupled receptor-like"/>
    <property type="match status" value="1"/>
</dbReference>
<evidence type="ECO:0000256" key="5">
    <source>
        <dbReference type="ARBA" id="ARBA00023136"/>
    </source>
</evidence>
<feature type="transmembrane region" description="Helical" evidence="9">
    <location>
        <begin position="71"/>
        <end position="91"/>
    </location>
</feature>
<evidence type="ECO:0000256" key="4">
    <source>
        <dbReference type="ARBA" id="ARBA00023040"/>
    </source>
</evidence>
<feature type="transmembrane region" description="Helical" evidence="9">
    <location>
        <begin position="35"/>
        <end position="59"/>
    </location>
</feature>
<evidence type="ECO:0000256" key="7">
    <source>
        <dbReference type="ARBA" id="ARBA00023224"/>
    </source>
</evidence>
<dbReference type="PROSITE" id="PS50262">
    <property type="entry name" value="G_PROTEIN_RECEP_F1_2"/>
    <property type="match status" value="1"/>
</dbReference>
<keyword evidence="4" id="KW-0297">G-protein coupled receptor</keyword>
<evidence type="ECO:0000313" key="11">
    <source>
        <dbReference type="EMBL" id="CAC5389419.1"/>
    </source>
</evidence>
<dbReference type="InterPro" id="IPR017452">
    <property type="entry name" value="GPCR_Rhodpsn_7TM"/>
</dbReference>
<sequence>MQSNHSNQSYDLKCHCNHGNDYTCEQSELFIPAAWITITQLCLTVECAVVNIFIIAILLRPKNRTPSTILLSSLAASDCLTTLLAPIPYLIGYAFNFDDLKIAEDSSLGGWIWQELYSKCIILTPLSLTSSGFHMMSVCFTFMLNIQKVVALQFPLWTMKYIGNKATFLAICPFVLIVLGFNTWRTVTGNGYFFEGKDGVCCIVKNKSHINGSLTFMNMCLMSITLVIILCTIYICWKLRTLGRNIQEIPNVRKNSLTTPNARGNSPKIPNTKRNSPKIPNTKRNSPKIPNTKRNSPKIPKARRNSLKIQNPNAQAKIRRSAFIVIFISVVFILSELLNYLWTINQSGLMSFSHSLDQLCNSLMILSWQFGFSVNFIVYFIMSAKLRKTLQIFFIKLFSCNNRKQDENILPNTITSTTNNSAII</sequence>
<evidence type="ECO:0000259" key="10">
    <source>
        <dbReference type="PROSITE" id="PS50262"/>
    </source>
</evidence>
<feature type="transmembrane region" description="Helical" evidence="9">
    <location>
        <begin position="362"/>
        <end position="382"/>
    </location>
</feature>
<name>A0A6J8C2Z0_MYTCO</name>
<gene>
    <name evidence="11" type="ORF">MCOR_24582</name>
</gene>
<proteinExistence type="predicted"/>
<keyword evidence="12" id="KW-1185">Reference proteome</keyword>
<feature type="transmembrane region" description="Helical" evidence="9">
    <location>
        <begin position="216"/>
        <end position="237"/>
    </location>
</feature>
<evidence type="ECO:0000256" key="9">
    <source>
        <dbReference type="SAM" id="Phobius"/>
    </source>
</evidence>
<evidence type="ECO:0000256" key="6">
    <source>
        <dbReference type="ARBA" id="ARBA00023170"/>
    </source>
</evidence>
<dbReference type="PANTHER" id="PTHR24243:SF230">
    <property type="entry name" value="G-PROTEIN COUPLED RECEPTORS FAMILY 1 PROFILE DOMAIN-CONTAINING PROTEIN"/>
    <property type="match status" value="1"/>
</dbReference>
<dbReference type="Gene3D" id="1.20.1070.10">
    <property type="entry name" value="Rhodopsin 7-helix transmembrane proteins"/>
    <property type="match status" value="1"/>
</dbReference>
<feature type="domain" description="G-protein coupled receptors family 1 profile" evidence="10">
    <location>
        <begin position="50"/>
        <end position="379"/>
    </location>
</feature>
<reference evidence="11 12" key="1">
    <citation type="submission" date="2020-06" db="EMBL/GenBank/DDBJ databases">
        <authorList>
            <person name="Li R."/>
            <person name="Bekaert M."/>
        </authorList>
    </citation>
    <scope>NUCLEOTIDE SEQUENCE [LARGE SCALE GENOMIC DNA]</scope>
    <source>
        <strain evidence="12">wild</strain>
    </source>
</reference>
<dbReference type="GO" id="GO:0004930">
    <property type="term" value="F:G protein-coupled receptor activity"/>
    <property type="evidence" value="ECO:0007669"/>
    <property type="project" value="UniProtKB-KW"/>
</dbReference>
<dbReference type="PANTHER" id="PTHR24243">
    <property type="entry name" value="G-PROTEIN COUPLED RECEPTOR"/>
    <property type="match status" value="1"/>
</dbReference>
<keyword evidence="7" id="KW-0807">Transducer</keyword>